<organism evidence="1 2">
    <name type="scientific">Ziziphus jujuba</name>
    <name type="common">Chinese jujube</name>
    <name type="synonym">Ziziphus sativa</name>
    <dbReference type="NCBI Taxonomy" id="326968"/>
    <lineage>
        <taxon>Eukaryota</taxon>
        <taxon>Viridiplantae</taxon>
        <taxon>Streptophyta</taxon>
        <taxon>Embryophyta</taxon>
        <taxon>Tracheophyta</taxon>
        <taxon>Spermatophyta</taxon>
        <taxon>Magnoliopsida</taxon>
        <taxon>eudicotyledons</taxon>
        <taxon>Gunneridae</taxon>
        <taxon>Pentapetalae</taxon>
        <taxon>rosids</taxon>
        <taxon>fabids</taxon>
        <taxon>Rosales</taxon>
        <taxon>Rhamnaceae</taxon>
        <taxon>Paliureae</taxon>
        <taxon>Ziziphus</taxon>
    </lineage>
</organism>
<dbReference type="KEGG" id="zju:107430704"/>
<name>A0A6P6GKD3_ZIZJJ</name>
<evidence type="ECO:0000313" key="1">
    <source>
        <dbReference type="Proteomes" id="UP001652623"/>
    </source>
</evidence>
<evidence type="ECO:0000313" key="2">
    <source>
        <dbReference type="RefSeq" id="XP_024934546.3"/>
    </source>
</evidence>
<dbReference type="GeneID" id="107430704"/>
<sequence>NSVILRAPFYFCFPFFSTSSASSCRDPRKQGTDENASLLDKDQVRARNLVFESSGHSDMLMWLKGLALNPFNLKAPHQVQKLRNQCLKVRKILFAESVGSTQMKRKLEQLQEDTGSAVAYVSAENESDTPNFKKICEEKTSSASSSVNSGDSADDNSYHLVCKLQSTGSSLTLEYRYHEKPVDTNVTIVDGAKQYRYHEKPVDTDVTFVDGAKQSDLYSTDGSRLIETDESVTGLNQLSPEILNEPTMANFDDSVHGPEFSSTDENDSLLLKALKLWISKGDNPLKSVSMEDINGSTYKSELISGEDEDLKLRKALKLWLSNGRCLPKPVIPTGSGFQAEIPEWTGSTNRGNDDLRWLGTQIWPIKGKGKGNVVKEVGKGRPDSCSCISPRSADCVKRHIREASICLQSEIGPAFLSWKFDEMGESVSKSWKVKEQQAFKSLVKMNPLSNGTCFWELALKRFPSKCQKRLVSYYYNVFIPRRMSLQTRSSREEIDSDEDQVDDEAN</sequence>
<reference evidence="2" key="1">
    <citation type="submission" date="2025-08" db="UniProtKB">
        <authorList>
            <consortium name="RefSeq"/>
        </authorList>
    </citation>
    <scope>IDENTIFICATION</scope>
    <source>
        <tissue evidence="2">Seedling</tissue>
    </source>
</reference>
<dbReference type="RefSeq" id="XP_024934546.3">
    <property type="nucleotide sequence ID" value="XM_025078778.3"/>
</dbReference>
<dbReference type="PANTHER" id="PTHR46872:SF10">
    <property type="entry name" value="MYB-LIKE DOMAIN-CONTAINING PROTEIN"/>
    <property type="match status" value="1"/>
</dbReference>
<dbReference type="AlphaFoldDB" id="A0A6P6GKD3"/>
<protein>
    <submittedName>
        <fullName evidence="2">Uncharacterized protein LOC107430704</fullName>
    </submittedName>
</protein>
<proteinExistence type="predicted"/>
<dbReference type="PANTHER" id="PTHR46872">
    <property type="entry name" value="DNA BINDING PROTEIN"/>
    <property type="match status" value="1"/>
</dbReference>
<accession>A0A6P6GKD3</accession>
<dbReference type="Proteomes" id="UP001652623">
    <property type="component" value="Chromosome 6"/>
</dbReference>
<dbReference type="InParanoid" id="A0A6P6GKD3"/>
<keyword evidence="1" id="KW-1185">Reference proteome</keyword>
<gene>
    <name evidence="2" type="primary">LOC107430704</name>
</gene>
<feature type="non-terminal residue" evidence="2">
    <location>
        <position position="1"/>
    </location>
</feature>